<dbReference type="EMBL" id="BMAO01023413">
    <property type="protein sequence ID" value="GFQ88580.1"/>
    <property type="molecule type" value="Genomic_DNA"/>
</dbReference>
<evidence type="ECO:0000313" key="2">
    <source>
        <dbReference type="EMBL" id="GFQ88580.1"/>
    </source>
</evidence>
<feature type="transmembrane region" description="Helical" evidence="1">
    <location>
        <begin position="74"/>
        <end position="95"/>
    </location>
</feature>
<protein>
    <recommendedName>
        <fullName evidence="4">Reverse transcriptase</fullName>
    </recommendedName>
</protein>
<name>A0A8X6KVY9_TRICU</name>
<keyword evidence="1" id="KW-0812">Transmembrane</keyword>
<evidence type="ECO:0008006" key="4">
    <source>
        <dbReference type="Google" id="ProtNLM"/>
    </source>
</evidence>
<keyword evidence="1" id="KW-0472">Membrane</keyword>
<gene>
    <name evidence="2" type="ORF">TNCT_462671</name>
</gene>
<dbReference type="AlphaFoldDB" id="A0A8X6KVY9"/>
<organism evidence="2 3">
    <name type="scientific">Trichonephila clavata</name>
    <name type="common">Joro spider</name>
    <name type="synonym">Nephila clavata</name>
    <dbReference type="NCBI Taxonomy" id="2740835"/>
    <lineage>
        <taxon>Eukaryota</taxon>
        <taxon>Metazoa</taxon>
        <taxon>Ecdysozoa</taxon>
        <taxon>Arthropoda</taxon>
        <taxon>Chelicerata</taxon>
        <taxon>Arachnida</taxon>
        <taxon>Araneae</taxon>
        <taxon>Araneomorphae</taxon>
        <taxon>Entelegynae</taxon>
        <taxon>Araneoidea</taxon>
        <taxon>Nephilidae</taxon>
        <taxon>Trichonephila</taxon>
    </lineage>
</organism>
<keyword evidence="3" id="KW-1185">Reference proteome</keyword>
<reference evidence="2" key="1">
    <citation type="submission" date="2020-07" db="EMBL/GenBank/DDBJ databases">
        <title>Multicomponent nature underlies the extraordinary mechanical properties of spider dragline silk.</title>
        <authorList>
            <person name="Kono N."/>
            <person name="Nakamura H."/>
            <person name="Mori M."/>
            <person name="Yoshida Y."/>
            <person name="Ohtoshi R."/>
            <person name="Malay A.D."/>
            <person name="Moran D.A.P."/>
            <person name="Tomita M."/>
            <person name="Numata K."/>
            <person name="Arakawa K."/>
        </authorList>
    </citation>
    <scope>NUCLEOTIDE SEQUENCE</scope>
</reference>
<comment type="caution">
    <text evidence="2">The sequence shown here is derived from an EMBL/GenBank/DDBJ whole genome shotgun (WGS) entry which is preliminary data.</text>
</comment>
<evidence type="ECO:0000313" key="3">
    <source>
        <dbReference type="Proteomes" id="UP000887116"/>
    </source>
</evidence>
<dbReference type="OrthoDB" id="7700357at2759"/>
<proteinExistence type="predicted"/>
<accession>A0A8X6KVY9</accession>
<sequence length="182" mass="21053">MFKCVNPSLPNDPLLLFNRPIAWTTKVKYLGFTLDHNLRYKSHLQKFKANYWKKYFTLINIIGKRSKLSLQNKILIHKVYLLPALLYGCQIWAIMARDKLLQIQRLQNMSIRGMQAFQDTHSSLSFTRSIKNSACGILHSKLHQNFHSTIGTHSNPTINGQDRFRNHPPLSCESCFPPLAIS</sequence>
<keyword evidence="1" id="KW-1133">Transmembrane helix</keyword>
<dbReference type="Proteomes" id="UP000887116">
    <property type="component" value="Unassembled WGS sequence"/>
</dbReference>
<evidence type="ECO:0000256" key="1">
    <source>
        <dbReference type="SAM" id="Phobius"/>
    </source>
</evidence>